<dbReference type="PANTHER" id="PTHR12197">
    <property type="entry name" value="HISTONE-LYSINE N-METHYLTRANSFERASE SMYD"/>
    <property type="match status" value="1"/>
</dbReference>
<keyword evidence="2 4" id="KW-0863">Zinc-finger</keyword>
<reference evidence="6" key="1">
    <citation type="submission" date="2017-02" db="UniProtKB">
        <authorList>
            <consortium name="WormBaseParasite"/>
        </authorList>
    </citation>
    <scope>IDENTIFICATION</scope>
</reference>
<dbReference type="GO" id="GO:0008270">
    <property type="term" value="F:zinc ion binding"/>
    <property type="evidence" value="ECO:0007669"/>
    <property type="project" value="UniProtKB-KW"/>
</dbReference>
<proteinExistence type="predicted"/>
<evidence type="ECO:0000256" key="2">
    <source>
        <dbReference type="ARBA" id="ARBA00022771"/>
    </source>
</evidence>
<dbReference type="WBParaSite" id="TTAC_0000457701-mRNA-1">
    <property type="protein sequence ID" value="TTAC_0000457701-mRNA-1"/>
    <property type="gene ID" value="TTAC_0000457701"/>
</dbReference>
<dbReference type="Gene3D" id="6.10.140.2220">
    <property type="match status" value="1"/>
</dbReference>
<sequence>LVYALHVKSSSQYCASCLLSINQCPLFRCSKCKRIFYCSRVCQKSHWASHKCECSCIVSSGTFPTATIRLLFNIISSKVKIYEGNPFLESLVSRESILLRFYVSLDVEELTADNDTRVIMEQAYAMLVMFSNKNLCVSKPYFFRLFGKAKINAFQLTNESGDEIGVALFERSAKLDHSCSPNADFAFIGKRIKVIASEEILDVSQIRISYVDLLASMKKRREELSDGYFFLCNCTRCSDLELDELCLAGLSVSIFICNCAPMLGEVKTHCYISVLGFSTDAVELYKACAAADITGNNEYLRLVYKHQDSLPLLRLCRTMVLTYKVNNDNVNGMRKAAFG</sequence>
<dbReference type="SUPFAM" id="SSF82199">
    <property type="entry name" value="SET domain"/>
    <property type="match status" value="1"/>
</dbReference>
<evidence type="ECO:0000256" key="3">
    <source>
        <dbReference type="ARBA" id="ARBA00022833"/>
    </source>
</evidence>
<dbReference type="STRING" id="6205.A0A0R3WUY7"/>
<evidence type="ECO:0000256" key="1">
    <source>
        <dbReference type="ARBA" id="ARBA00022723"/>
    </source>
</evidence>
<name>A0A0R3WUY7_HYDTA</name>
<feature type="domain" description="MYND-type" evidence="5">
    <location>
        <begin position="14"/>
        <end position="54"/>
    </location>
</feature>
<keyword evidence="1" id="KW-0479">Metal-binding</keyword>
<dbReference type="InterPro" id="IPR046341">
    <property type="entry name" value="SET_dom_sf"/>
</dbReference>
<dbReference type="PROSITE" id="PS50865">
    <property type="entry name" value="ZF_MYND_2"/>
    <property type="match status" value="1"/>
</dbReference>
<dbReference type="Gene3D" id="1.10.220.160">
    <property type="match status" value="1"/>
</dbReference>
<evidence type="ECO:0000259" key="5">
    <source>
        <dbReference type="PROSITE" id="PS50865"/>
    </source>
</evidence>
<dbReference type="AlphaFoldDB" id="A0A0R3WUY7"/>
<dbReference type="InterPro" id="IPR050869">
    <property type="entry name" value="H3K4_H4K5_MeTrfase"/>
</dbReference>
<dbReference type="Gene3D" id="2.170.270.10">
    <property type="entry name" value="SET domain"/>
    <property type="match status" value="1"/>
</dbReference>
<protein>
    <submittedName>
        <fullName evidence="6">MYND-type domain-containing protein</fullName>
    </submittedName>
</protein>
<dbReference type="PANTHER" id="PTHR12197:SF251">
    <property type="entry name" value="EG:BACR7C10.4 PROTEIN"/>
    <property type="match status" value="1"/>
</dbReference>
<accession>A0A0R3WUY7</accession>
<dbReference type="InterPro" id="IPR002893">
    <property type="entry name" value="Znf_MYND"/>
</dbReference>
<dbReference type="PROSITE" id="PS01360">
    <property type="entry name" value="ZF_MYND_1"/>
    <property type="match status" value="1"/>
</dbReference>
<organism evidence="6">
    <name type="scientific">Hydatigena taeniaeformis</name>
    <name type="common">Feline tapeworm</name>
    <name type="synonym">Taenia taeniaeformis</name>
    <dbReference type="NCBI Taxonomy" id="6205"/>
    <lineage>
        <taxon>Eukaryota</taxon>
        <taxon>Metazoa</taxon>
        <taxon>Spiralia</taxon>
        <taxon>Lophotrochozoa</taxon>
        <taxon>Platyhelminthes</taxon>
        <taxon>Cestoda</taxon>
        <taxon>Eucestoda</taxon>
        <taxon>Cyclophyllidea</taxon>
        <taxon>Taeniidae</taxon>
        <taxon>Hydatigera</taxon>
    </lineage>
</organism>
<evidence type="ECO:0000313" key="6">
    <source>
        <dbReference type="WBParaSite" id="TTAC_0000457701-mRNA-1"/>
    </source>
</evidence>
<dbReference type="GO" id="GO:0005634">
    <property type="term" value="C:nucleus"/>
    <property type="evidence" value="ECO:0007669"/>
    <property type="project" value="TreeGrafter"/>
</dbReference>
<dbReference type="Pfam" id="PF01753">
    <property type="entry name" value="zf-MYND"/>
    <property type="match status" value="1"/>
</dbReference>
<keyword evidence="3" id="KW-0862">Zinc</keyword>
<evidence type="ECO:0000256" key="4">
    <source>
        <dbReference type="PROSITE-ProRule" id="PRU00134"/>
    </source>
</evidence>